<name>A0A1X2G8K2_9FUNG</name>
<accession>A0A1X2G8K2</accession>
<dbReference type="GO" id="GO:0016020">
    <property type="term" value="C:membrane"/>
    <property type="evidence" value="ECO:0007669"/>
    <property type="project" value="UniProtKB-SubCell"/>
</dbReference>
<dbReference type="Gene3D" id="1.20.1740.10">
    <property type="entry name" value="Amino acid/polyamine transporter I"/>
    <property type="match status" value="1"/>
</dbReference>
<dbReference type="Proteomes" id="UP000242146">
    <property type="component" value="Unassembled WGS sequence"/>
</dbReference>
<dbReference type="InterPro" id="IPR002293">
    <property type="entry name" value="AA/rel_permease1"/>
</dbReference>
<gene>
    <name evidence="6" type="ORF">DM01DRAFT_1310165</name>
</gene>
<keyword evidence="4 5" id="KW-0472">Membrane</keyword>
<feature type="transmembrane region" description="Helical" evidence="5">
    <location>
        <begin position="154"/>
        <end position="173"/>
    </location>
</feature>
<evidence type="ECO:0000313" key="7">
    <source>
        <dbReference type="Proteomes" id="UP000242146"/>
    </source>
</evidence>
<comment type="caution">
    <text evidence="6">The sequence shown here is derived from an EMBL/GenBank/DDBJ whole genome shotgun (WGS) entry which is preliminary data.</text>
</comment>
<feature type="transmembrane region" description="Helical" evidence="5">
    <location>
        <begin position="112"/>
        <end position="134"/>
    </location>
</feature>
<evidence type="ECO:0000256" key="1">
    <source>
        <dbReference type="ARBA" id="ARBA00004141"/>
    </source>
</evidence>
<dbReference type="PIRSF" id="PIRSF006060">
    <property type="entry name" value="AA_transporter"/>
    <property type="match status" value="1"/>
</dbReference>
<dbReference type="EMBL" id="MCGT01000032">
    <property type="protein sequence ID" value="ORX47744.1"/>
    <property type="molecule type" value="Genomic_DNA"/>
</dbReference>
<evidence type="ECO:0000256" key="4">
    <source>
        <dbReference type="ARBA" id="ARBA00023136"/>
    </source>
</evidence>
<keyword evidence="2 5" id="KW-0812">Transmembrane</keyword>
<feature type="transmembrane region" description="Helical" evidence="5">
    <location>
        <begin position="367"/>
        <end position="388"/>
    </location>
</feature>
<feature type="transmembrane region" description="Helical" evidence="5">
    <location>
        <begin position="185"/>
        <end position="204"/>
    </location>
</feature>
<feature type="transmembrane region" description="Helical" evidence="5">
    <location>
        <begin position="465"/>
        <end position="484"/>
    </location>
</feature>
<dbReference type="PANTHER" id="PTHR11785">
    <property type="entry name" value="AMINO ACID TRANSPORTER"/>
    <property type="match status" value="1"/>
</dbReference>
<proteinExistence type="predicted"/>
<dbReference type="STRING" id="101127.A0A1X2G8K2"/>
<organism evidence="6 7">
    <name type="scientific">Hesseltinella vesiculosa</name>
    <dbReference type="NCBI Taxonomy" id="101127"/>
    <lineage>
        <taxon>Eukaryota</taxon>
        <taxon>Fungi</taxon>
        <taxon>Fungi incertae sedis</taxon>
        <taxon>Mucoromycota</taxon>
        <taxon>Mucoromycotina</taxon>
        <taxon>Mucoromycetes</taxon>
        <taxon>Mucorales</taxon>
        <taxon>Cunninghamellaceae</taxon>
        <taxon>Hesseltinella</taxon>
    </lineage>
</organism>
<dbReference type="AlphaFoldDB" id="A0A1X2G8K2"/>
<dbReference type="OrthoDB" id="5982228at2759"/>
<keyword evidence="7" id="KW-1185">Reference proteome</keyword>
<comment type="subcellular location">
    <subcellularLocation>
        <location evidence="1">Membrane</location>
        <topology evidence="1">Multi-pass membrane protein</topology>
    </subcellularLocation>
</comment>
<evidence type="ECO:0000256" key="3">
    <source>
        <dbReference type="ARBA" id="ARBA00022989"/>
    </source>
</evidence>
<feature type="transmembrane region" description="Helical" evidence="5">
    <location>
        <begin position="432"/>
        <end position="453"/>
    </location>
</feature>
<evidence type="ECO:0000313" key="6">
    <source>
        <dbReference type="EMBL" id="ORX47744.1"/>
    </source>
</evidence>
<dbReference type="GO" id="GO:0015179">
    <property type="term" value="F:L-amino acid transmembrane transporter activity"/>
    <property type="evidence" value="ECO:0007669"/>
    <property type="project" value="TreeGrafter"/>
</dbReference>
<sequence>MADKKIAQPKLPGQIQRLAPLAVGDQKLQRHLGYFSGTMINIGQIIGTGIFSNPALILLNTGSGGMMLILWVIGAFSALSGLLTFLELGTMLPRSTAEKEYLAYAFPKPRQLASFVFMTMIAIVSYSAGIAQGSTAFGSNIVYSIYAGEKTNDWQARGFAAFGLTFWVVVNMLSAKAAIRFNNFFTILKIALLLLLICVGFAGMSGRLPDRPDYAINFSFQGTLNNAGSYANAIYYVIYSYSGYYNLQKITDELKDPIRNLTRCGISALAFTTVLYMLANIAYLAVLPLDKIRDASITVAARLFTTAFGGVFGSQVLPVFVGLSSFGYIGASIGPVVMYSGSRVILEFAREGYMPFHRFFSHVHPKFNTPIRALMLKYSISLIFLLAPPPGSTFQFIMSFSNYGGYFFSGLCGVGLILLRRREPDLRRPIKAPLPLVLFSMAVSLYSLVFVFIPPTNKPSGYPYWVPYIVSISFGIACIGLWYLKMYTFNGLDDSYNNDIREIGQLELFKDVYGNEQLSSASLESNFESSTPIDVGKEKQQNPVQIVHVE</sequence>
<keyword evidence="3 5" id="KW-1133">Transmembrane helix</keyword>
<evidence type="ECO:0000256" key="5">
    <source>
        <dbReference type="SAM" id="Phobius"/>
    </source>
</evidence>
<dbReference type="PANTHER" id="PTHR11785:SF353">
    <property type="entry name" value="METHIONINE TRANSPORTER (EUROFUNG)"/>
    <property type="match status" value="1"/>
</dbReference>
<dbReference type="Pfam" id="PF13520">
    <property type="entry name" value="AA_permease_2"/>
    <property type="match status" value="1"/>
</dbReference>
<feature type="transmembrane region" description="Helical" evidence="5">
    <location>
        <begin position="299"/>
        <end position="320"/>
    </location>
</feature>
<feature type="transmembrane region" description="Helical" evidence="5">
    <location>
        <begin position="266"/>
        <end position="287"/>
    </location>
</feature>
<dbReference type="InterPro" id="IPR050598">
    <property type="entry name" value="AminoAcid_Transporter"/>
</dbReference>
<feature type="transmembrane region" description="Helical" evidence="5">
    <location>
        <begin position="32"/>
        <end position="56"/>
    </location>
</feature>
<protein>
    <submittedName>
        <fullName evidence="6">Amino acid transporter</fullName>
    </submittedName>
</protein>
<feature type="transmembrane region" description="Helical" evidence="5">
    <location>
        <begin position="68"/>
        <end position="92"/>
    </location>
</feature>
<feature type="transmembrane region" description="Helical" evidence="5">
    <location>
        <begin position="400"/>
        <end position="420"/>
    </location>
</feature>
<reference evidence="6 7" key="1">
    <citation type="submission" date="2016-07" db="EMBL/GenBank/DDBJ databases">
        <title>Pervasive Adenine N6-methylation of Active Genes in Fungi.</title>
        <authorList>
            <consortium name="DOE Joint Genome Institute"/>
            <person name="Mondo S.J."/>
            <person name="Dannebaum R.O."/>
            <person name="Kuo R.C."/>
            <person name="Labutti K."/>
            <person name="Haridas S."/>
            <person name="Kuo A."/>
            <person name="Salamov A."/>
            <person name="Ahrendt S.R."/>
            <person name="Lipzen A."/>
            <person name="Sullivan W."/>
            <person name="Andreopoulos W.B."/>
            <person name="Clum A."/>
            <person name="Lindquist E."/>
            <person name="Daum C."/>
            <person name="Ramamoorthy G.K."/>
            <person name="Gryganskyi A."/>
            <person name="Culley D."/>
            <person name="Magnuson J.K."/>
            <person name="James T.Y."/>
            <person name="O'Malley M.A."/>
            <person name="Stajich J.E."/>
            <person name="Spatafora J.W."/>
            <person name="Visel A."/>
            <person name="Grigoriev I.V."/>
        </authorList>
    </citation>
    <scope>NUCLEOTIDE SEQUENCE [LARGE SCALE GENOMIC DNA]</scope>
    <source>
        <strain evidence="6 7">NRRL 3301</strain>
    </source>
</reference>
<evidence type="ECO:0000256" key="2">
    <source>
        <dbReference type="ARBA" id="ARBA00022692"/>
    </source>
</evidence>